<evidence type="ECO:0000256" key="4">
    <source>
        <dbReference type="SAM" id="Phobius"/>
    </source>
</evidence>
<evidence type="ECO:0000256" key="3">
    <source>
        <dbReference type="ARBA" id="ARBA00022833"/>
    </source>
</evidence>
<feature type="non-terminal residue" evidence="6">
    <location>
        <position position="233"/>
    </location>
</feature>
<feature type="transmembrane region" description="Helical" evidence="4">
    <location>
        <begin position="75"/>
        <end position="96"/>
    </location>
</feature>
<dbReference type="SUPFAM" id="SSF57850">
    <property type="entry name" value="RING/U-box"/>
    <property type="match status" value="1"/>
</dbReference>
<sequence>MGESDDRPTCRICREGSEVLERGELIHPCRCTGSLHFIHRVCLDDWRKSGNSGSRSVECNICGQQYVLIPDILQCVFSVFVPLANVCFLLGVLFYIHLSIGKVCTPGGCHDPELLPFAEGKGLSFVLAWFFSGIPPFVLELVGADPSEGEMLDGTEGQDKTSSSDLWTFWVGVLESWGFCVRLVDLGCIAFISLGIWDLIVGWVGLHKWHTGVGEYLKTFLVSVFSPKVLFPV</sequence>
<evidence type="ECO:0000256" key="1">
    <source>
        <dbReference type="ARBA" id="ARBA00022723"/>
    </source>
</evidence>
<keyword evidence="3" id="KW-0862">Zinc</keyword>
<keyword evidence="2" id="KW-0863">Zinc-finger</keyword>
<evidence type="ECO:0000313" key="6">
    <source>
        <dbReference type="EMBL" id="CEM52201.1"/>
    </source>
</evidence>
<gene>
    <name evidence="6" type="ORF">Cvel_36060</name>
</gene>
<dbReference type="PANTHER" id="PTHR46347">
    <property type="entry name" value="RING/FYVE/PHD ZINC FINGER SUPERFAMILY PROTEIN"/>
    <property type="match status" value="1"/>
</dbReference>
<evidence type="ECO:0000259" key="5">
    <source>
        <dbReference type="PROSITE" id="PS51292"/>
    </source>
</evidence>
<keyword evidence="1" id="KW-0479">Metal-binding</keyword>
<dbReference type="PANTHER" id="PTHR46347:SF1">
    <property type="entry name" value="RING_FYVE_PHD ZINC FINGER SUPERFAMILY PROTEIN"/>
    <property type="match status" value="1"/>
</dbReference>
<keyword evidence="4" id="KW-0812">Transmembrane</keyword>
<dbReference type="EMBL" id="CDMZ01005176">
    <property type="protein sequence ID" value="CEM52201.1"/>
    <property type="molecule type" value="Genomic_DNA"/>
</dbReference>
<name>A0A0G4I5C3_9ALVE</name>
<reference evidence="6" key="1">
    <citation type="submission" date="2014-11" db="EMBL/GenBank/DDBJ databases">
        <authorList>
            <person name="Otto D Thomas"/>
            <person name="Naeem Raeece"/>
        </authorList>
    </citation>
    <scope>NUCLEOTIDE SEQUENCE</scope>
</reference>
<keyword evidence="4" id="KW-1133">Transmembrane helix</keyword>
<keyword evidence="4" id="KW-0472">Membrane</keyword>
<dbReference type="InterPro" id="IPR013083">
    <property type="entry name" value="Znf_RING/FYVE/PHD"/>
</dbReference>
<dbReference type="GO" id="GO:0008270">
    <property type="term" value="F:zinc ion binding"/>
    <property type="evidence" value="ECO:0007669"/>
    <property type="project" value="UniProtKB-KW"/>
</dbReference>
<feature type="domain" description="RING-CH-type" evidence="5">
    <location>
        <begin position="2"/>
        <end position="69"/>
    </location>
</feature>
<protein>
    <recommendedName>
        <fullName evidence="5">RING-CH-type domain-containing protein</fullName>
    </recommendedName>
</protein>
<dbReference type="Gene3D" id="3.30.40.10">
    <property type="entry name" value="Zinc/RING finger domain, C3HC4 (zinc finger)"/>
    <property type="match status" value="1"/>
</dbReference>
<dbReference type="InterPro" id="IPR011016">
    <property type="entry name" value="Znf_RING-CH"/>
</dbReference>
<dbReference type="Pfam" id="PF12906">
    <property type="entry name" value="RINGv"/>
    <property type="match status" value="1"/>
</dbReference>
<dbReference type="SMART" id="SM00744">
    <property type="entry name" value="RINGv"/>
    <property type="match status" value="1"/>
</dbReference>
<proteinExistence type="predicted"/>
<dbReference type="AlphaFoldDB" id="A0A0G4I5C3"/>
<dbReference type="PROSITE" id="PS51292">
    <property type="entry name" value="ZF_RING_CH"/>
    <property type="match status" value="1"/>
</dbReference>
<accession>A0A0G4I5C3</accession>
<organism evidence="6">
    <name type="scientific">Chromera velia CCMP2878</name>
    <dbReference type="NCBI Taxonomy" id="1169474"/>
    <lineage>
        <taxon>Eukaryota</taxon>
        <taxon>Sar</taxon>
        <taxon>Alveolata</taxon>
        <taxon>Colpodellida</taxon>
        <taxon>Chromeraceae</taxon>
        <taxon>Chromera</taxon>
    </lineage>
</organism>
<dbReference type="CDD" id="cd16495">
    <property type="entry name" value="RING_CH-C4HC3_MARCH"/>
    <property type="match status" value="1"/>
</dbReference>
<evidence type="ECO:0000256" key="2">
    <source>
        <dbReference type="ARBA" id="ARBA00022771"/>
    </source>
</evidence>